<protein>
    <submittedName>
        <fullName evidence="4">Iron complex transport system substrate-binding protein</fullName>
    </submittedName>
</protein>
<name>A0A1H7I1Y2_9GAMM</name>
<sequence length="298" mass="32188">MTHRLPGMAGLLFVLLTGLVEPAAADQVCAIDDSGREICLAAPAERIVALSPGATELLFAAGAGERLVAVVDHSDFPPAASELPSVGSHDRLDLERLVALQPDLVIGWVTGNPAEQVERLERLGVPVFRIEPRDFEGIATALERLARLGGSGAQGRLAAERFRQGVAELSAIHEAAPPVSVFYQVWDSPLMTVNDEHLIGKAVTLCGGVNVFGDLSRLVPRIDEEAVLAADPEVILAGGRGEESRGWLADWQRFPELRAVARDNLFFVPPSLLQRPTPRLLEGSRRLCDRLEVARGRR</sequence>
<keyword evidence="1 2" id="KW-0732">Signal</keyword>
<dbReference type="NCBIfam" id="NF038402">
    <property type="entry name" value="TroA_like"/>
    <property type="match status" value="1"/>
</dbReference>
<dbReference type="PROSITE" id="PS50983">
    <property type="entry name" value="FE_B12_PBP"/>
    <property type="match status" value="1"/>
</dbReference>
<dbReference type="Pfam" id="PF01497">
    <property type="entry name" value="Peripla_BP_2"/>
    <property type="match status" value="1"/>
</dbReference>
<evidence type="ECO:0000259" key="3">
    <source>
        <dbReference type="PROSITE" id="PS50983"/>
    </source>
</evidence>
<evidence type="ECO:0000313" key="5">
    <source>
        <dbReference type="Proteomes" id="UP000198807"/>
    </source>
</evidence>
<keyword evidence="5" id="KW-1185">Reference proteome</keyword>
<evidence type="ECO:0000256" key="1">
    <source>
        <dbReference type="ARBA" id="ARBA00022729"/>
    </source>
</evidence>
<dbReference type="EMBL" id="FOBC01000003">
    <property type="protein sequence ID" value="SEK56521.1"/>
    <property type="molecule type" value="Genomic_DNA"/>
</dbReference>
<organism evidence="4 5">
    <name type="scientific">Halomonas daqiaonensis</name>
    <dbReference type="NCBI Taxonomy" id="650850"/>
    <lineage>
        <taxon>Bacteria</taxon>
        <taxon>Pseudomonadati</taxon>
        <taxon>Pseudomonadota</taxon>
        <taxon>Gammaproteobacteria</taxon>
        <taxon>Oceanospirillales</taxon>
        <taxon>Halomonadaceae</taxon>
        <taxon>Halomonas</taxon>
    </lineage>
</organism>
<evidence type="ECO:0000313" key="4">
    <source>
        <dbReference type="EMBL" id="SEK56521.1"/>
    </source>
</evidence>
<feature type="domain" description="Fe/B12 periplasmic-binding" evidence="3">
    <location>
        <begin position="46"/>
        <end position="295"/>
    </location>
</feature>
<dbReference type="PANTHER" id="PTHR30535:SF34">
    <property type="entry name" value="MOLYBDATE-BINDING PROTEIN MOLA"/>
    <property type="match status" value="1"/>
</dbReference>
<proteinExistence type="predicted"/>
<dbReference type="CDD" id="cd01144">
    <property type="entry name" value="BtuF"/>
    <property type="match status" value="1"/>
</dbReference>
<dbReference type="InterPro" id="IPR002491">
    <property type="entry name" value="ABC_transptr_periplasmic_BD"/>
</dbReference>
<reference evidence="5" key="1">
    <citation type="submission" date="2016-10" db="EMBL/GenBank/DDBJ databases">
        <authorList>
            <person name="Varghese N."/>
            <person name="Submissions S."/>
        </authorList>
    </citation>
    <scope>NUCLEOTIDE SEQUENCE [LARGE SCALE GENOMIC DNA]</scope>
    <source>
        <strain evidence="5">CGMCC 1.9150</strain>
    </source>
</reference>
<dbReference type="AlphaFoldDB" id="A0A1H7I1Y2"/>
<dbReference type="SUPFAM" id="SSF53807">
    <property type="entry name" value="Helical backbone' metal receptor"/>
    <property type="match status" value="1"/>
</dbReference>
<dbReference type="InterPro" id="IPR054828">
    <property type="entry name" value="Vit_B12_bind_prot"/>
</dbReference>
<feature type="chain" id="PRO_5011451424" evidence="2">
    <location>
        <begin position="26"/>
        <end position="298"/>
    </location>
</feature>
<dbReference type="Gene3D" id="3.40.50.1980">
    <property type="entry name" value="Nitrogenase molybdenum iron protein domain"/>
    <property type="match status" value="2"/>
</dbReference>
<dbReference type="PANTHER" id="PTHR30535">
    <property type="entry name" value="VITAMIN B12-BINDING PROTEIN"/>
    <property type="match status" value="1"/>
</dbReference>
<gene>
    <name evidence="4" type="ORF">SAMN04488129_1034</name>
</gene>
<feature type="signal peptide" evidence="2">
    <location>
        <begin position="1"/>
        <end position="25"/>
    </location>
</feature>
<evidence type="ECO:0000256" key="2">
    <source>
        <dbReference type="SAM" id="SignalP"/>
    </source>
</evidence>
<dbReference type="Proteomes" id="UP000198807">
    <property type="component" value="Unassembled WGS sequence"/>
</dbReference>
<accession>A0A1H7I1Y2</accession>
<dbReference type="STRING" id="650850.SAMN04488129_1034"/>
<dbReference type="InterPro" id="IPR050902">
    <property type="entry name" value="ABC_Transporter_SBP"/>
</dbReference>